<dbReference type="InterPro" id="IPR050360">
    <property type="entry name" value="MFS_Sugar_Transporters"/>
</dbReference>
<dbReference type="NCBIfam" id="TIGR00879">
    <property type="entry name" value="SP"/>
    <property type="match status" value="1"/>
</dbReference>
<evidence type="ECO:0000256" key="6">
    <source>
        <dbReference type="ARBA" id="ARBA00023136"/>
    </source>
</evidence>
<dbReference type="GO" id="GO:0005351">
    <property type="term" value="F:carbohydrate:proton symporter activity"/>
    <property type="evidence" value="ECO:0007669"/>
    <property type="project" value="TreeGrafter"/>
</dbReference>
<keyword evidence="6 9" id="KW-0472">Membrane</keyword>
<sequence>MSEGRKSLRASASQSFRDKIDIERHDELFIAGLHVRHVQAIDEDIKDTKVKEAQSVAFAAAVEQGKTDPLSKAAFVIYACAAAAFMCSCGNGYDGSLMTAINGMPPYQKRFNQGQLGVSTGIIFSIYTIGQMAGSLWAGPLCDRYGRRAGMFVGCVVIMLGSAIISSSMERGQFIGGRFILGMGIAVATIGAPTYTVEIAPPQWRGRLTSLYNTGWNGGAIPAAAITLGTSHMTSDWSWRIPLIIQALPATLVVLTVWFLPESPRWMYMHGQEKKAFDFLTKYHGNGNINNPIVQLEIEEFQSNIRLDGSDKRWWDFKALVKTRNVRWRALMVFLMGFFGQMSGNGLGYFNLSIYEALGFNTQMQFNMNLIGTCCNAAAAWYAVSLEDRMPRRKVLIWGTLGCSIMLALNAGFSALWAGYKVGNENLNVGRAGAAFFFLFGIVYAFTYTPLQSLYPAECLETTTRAKGISMKILVISCTSFINLFCTPIAYGKIGWKYILVFVFWDAFETVIWYFFCVETVGFTLEELDEIFASPNPVKASTRKKKVVIKETGNVLVVDK</sequence>
<dbReference type="GO" id="GO:0016020">
    <property type="term" value="C:membrane"/>
    <property type="evidence" value="ECO:0007669"/>
    <property type="project" value="UniProtKB-SubCell"/>
</dbReference>
<feature type="domain" description="Major facilitator superfamily (MFS) profile" evidence="10">
    <location>
        <begin position="80"/>
        <end position="521"/>
    </location>
</feature>
<comment type="caution">
    <text evidence="11">The sequence shown here is derived from an EMBL/GenBank/DDBJ whole genome shotgun (WGS) entry which is preliminary data.</text>
</comment>
<keyword evidence="12" id="KW-1185">Reference proteome</keyword>
<dbReference type="PROSITE" id="PS50850">
    <property type="entry name" value="MFS"/>
    <property type="match status" value="1"/>
</dbReference>
<dbReference type="PANTHER" id="PTHR48022:SF36">
    <property type="entry name" value="LACTOSE PERMEASE, PUTATIVE (AFU_ORTHOLOGUE AFUA_1G17310)-RELATED"/>
    <property type="match status" value="1"/>
</dbReference>
<feature type="transmembrane region" description="Helical" evidence="9">
    <location>
        <begin position="239"/>
        <end position="260"/>
    </location>
</feature>
<feature type="transmembrane region" description="Helical" evidence="9">
    <location>
        <begin position="472"/>
        <end position="492"/>
    </location>
</feature>
<feature type="transmembrane region" description="Helical" evidence="9">
    <location>
        <begin position="498"/>
        <end position="516"/>
    </location>
</feature>
<dbReference type="Gene3D" id="1.20.1250.20">
    <property type="entry name" value="MFS general substrate transporter like domains"/>
    <property type="match status" value="1"/>
</dbReference>
<dbReference type="OrthoDB" id="6133115at2759"/>
<evidence type="ECO:0000256" key="8">
    <source>
        <dbReference type="RuleBase" id="RU003346"/>
    </source>
</evidence>
<dbReference type="AlphaFoldDB" id="A0A4S4LG40"/>
<evidence type="ECO:0000256" key="7">
    <source>
        <dbReference type="ARBA" id="ARBA00049119"/>
    </source>
</evidence>
<dbReference type="Proteomes" id="UP000308199">
    <property type="component" value="Unassembled WGS sequence"/>
</dbReference>
<evidence type="ECO:0000256" key="3">
    <source>
        <dbReference type="ARBA" id="ARBA00022448"/>
    </source>
</evidence>
<dbReference type="SUPFAM" id="SSF103473">
    <property type="entry name" value="MFS general substrate transporter"/>
    <property type="match status" value="1"/>
</dbReference>
<dbReference type="InterPro" id="IPR003663">
    <property type="entry name" value="Sugar/inositol_transpt"/>
</dbReference>
<evidence type="ECO:0000256" key="9">
    <source>
        <dbReference type="SAM" id="Phobius"/>
    </source>
</evidence>
<gene>
    <name evidence="11" type="ORF">EW145_g2484</name>
</gene>
<feature type="transmembrane region" description="Helical" evidence="9">
    <location>
        <begin position="330"/>
        <end position="352"/>
    </location>
</feature>
<dbReference type="FunFam" id="1.20.1250.20:FF:000134">
    <property type="entry name" value="MFS sugar transporter protein"/>
    <property type="match status" value="1"/>
</dbReference>
<feature type="transmembrane region" description="Helical" evidence="9">
    <location>
        <begin position="432"/>
        <end position="451"/>
    </location>
</feature>
<keyword evidence="3 8" id="KW-0813">Transport</keyword>
<comment type="similarity">
    <text evidence="2 8">Belongs to the major facilitator superfamily. Sugar transporter (TC 2.A.1.1) family.</text>
</comment>
<comment type="catalytic activity">
    <reaction evidence="7">
        <text>myo-inositol(out) + H(+)(out) = myo-inositol(in) + H(+)(in)</text>
        <dbReference type="Rhea" id="RHEA:60364"/>
        <dbReference type="ChEBI" id="CHEBI:15378"/>
        <dbReference type="ChEBI" id="CHEBI:17268"/>
    </reaction>
</comment>
<reference evidence="11 12" key="1">
    <citation type="submission" date="2019-02" db="EMBL/GenBank/DDBJ databases">
        <title>Genome sequencing of the rare red list fungi Phellinidium pouzarii.</title>
        <authorList>
            <person name="Buettner E."/>
            <person name="Kellner H."/>
        </authorList>
    </citation>
    <scope>NUCLEOTIDE SEQUENCE [LARGE SCALE GENOMIC DNA]</scope>
    <source>
        <strain evidence="11 12">DSM 108285</strain>
    </source>
</reference>
<evidence type="ECO:0000313" key="12">
    <source>
        <dbReference type="Proteomes" id="UP000308199"/>
    </source>
</evidence>
<dbReference type="InterPro" id="IPR020846">
    <property type="entry name" value="MFS_dom"/>
</dbReference>
<dbReference type="InterPro" id="IPR036259">
    <property type="entry name" value="MFS_trans_sf"/>
</dbReference>
<dbReference type="PANTHER" id="PTHR48022">
    <property type="entry name" value="PLASTIDIC GLUCOSE TRANSPORTER 4"/>
    <property type="match status" value="1"/>
</dbReference>
<evidence type="ECO:0000313" key="11">
    <source>
        <dbReference type="EMBL" id="THH08760.1"/>
    </source>
</evidence>
<comment type="subcellular location">
    <subcellularLocation>
        <location evidence="1">Membrane</location>
        <topology evidence="1">Multi-pass membrane protein</topology>
    </subcellularLocation>
</comment>
<evidence type="ECO:0000256" key="1">
    <source>
        <dbReference type="ARBA" id="ARBA00004141"/>
    </source>
</evidence>
<feature type="transmembrane region" description="Helical" evidence="9">
    <location>
        <begin position="364"/>
        <end position="384"/>
    </location>
</feature>
<dbReference type="InterPro" id="IPR005828">
    <property type="entry name" value="MFS_sugar_transport-like"/>
</dbReference>
<feature type="transmembrane region" description="Helical" evidence="9">
    <location>
        <begin position="179"/>
        <end position="197"/>
    </location>
</feature>
<dbReference type="EMBL" id="SGPK01000088">
    <property type="protein sequence ID" value="THH08760.1"/>
    <property type="molecule type" value="Genomic_DNA"/>
</dbReference>
<accession>A0A4S4LG40</accession>
<evidence type="ECO:0000259" key="10">
    <source>
        <dbReference type="PROSITE" id="PS50850"/>
    </source>
</evidence>
<evidence type="ECO:0000256" key="5">
    <source>
        <dbReference type="ARBA" id="ARBA00022989"/>
    </source>
</evidence>
<feature type="transmembrane region" description="Helical" evidence="9">
    <location>
        <begin position="116"/>
        <end position="137"/>
    </location>
</feature>
<evidence type="ECO:0000256" key="4">
    <source>
        <dbReference type="ARBA" id="ARBA00022692"/>
    </source>
</evidence>
<evidence type="ECO:0000256" key="2">
    <source>
        <dbReference type="ARBA" id="ARBA00010992"/>
    </source>
</evidence>
<dbReference type="Pfam" id="PF00083">
    <property type="entry name" value="Sugar_tr"/>
    <property type="match status" value="1"/>
</dbReference>
<keyword evidence="4 9" id="KW-0812">Transmembrane</keyword>
<protein>
    <recommendedName>
        <fullName evidence="10">Major facilitator superfamily (MFS) profile domain-containing protein</fullName>
    </recommendedName>
</protein>
<name>A0A4S4LG40_9AGAM</name>
<feature type="transmembrane region" description="Helical" evidence="9">
    <location>
        <begin position="396"/>
        <end position="420"/>
    </location>
</feature>
<organism evidence="11 12">
    <name type="scientific">Phellinidium pouzarii</name>
    <dbReference type="NCBI Taxonomy" id="167371"/>
    <lineage>
        <taxon>Eukaryota</taxon>
        <taxon>Fungi</taxon>
        <taxon>Dikarya</taxon>
        <taxon>Basidiomycota</taxon>
        <taxon>Agaricomycotina</taxon>
        <taxon>Agaricomycetes</taxon>
        <taxon>Hymenochaetales</taxon>
        <taxon>Hymenochaetaceae</taxon>
        <taxon>Phellinidium</taxon>
    </lineage>
</organism>
<feature type="transmembrane region" description="Helical" evidence="9">
    <location>
        <begin position="149"/>
        <end position="167"/>
    </location>
</feature>
<proteinExistence type="inferred from homology"/>
<keyword evidence="5 9" id="KW-1133">Transmembrane helix</keyword>